<keyword evidence="2" id="KW-1185">Reference proteome</keyword>
<dbReference type="EMBL" id="CP054492">
    <property type="protein sequence ID" value="QOY52339.1"/>
    <property type="molecule type" value="Genomic_DNA"/>
</dbReference>
<proteinExistence type="predicted"/>
<dbReference type="RefSeq" id="WP_194370287.1">
    <property type="nucleotide sequence ID" value="NZ_CP054492.1"/>
</dbReference>
<evidence type="ECO:0000313" key="2">
    <source>
        <dbReference type="Proteomes" id="UP000593994"/>
    </source>
</evidence>
<name>A0A7S7LXD6_9BACT</name>
<organism evidence="1 2">
    <name type="scientific">Candidatus Sulfurimonas baltica</name>
    <dbReference type="NCBI Taxonomy" id="2740404"/>
    <lineage>
        <taxon>Bacteria</taxon>
        <taxon>Pseudomonadati</taxon>
        <taxon>Campylobacterota</taxon>
        <taxon>Epsilonproteobacteria</taxon>
        <taxon>Campylobacterales</taxon>
        <taxon>Sulfurimonadaceae</taxon>
        <taxon>Sulfurimonas</taxon>
    </lineage>
</organism>
<accession>A0A7S7LXD6</accession>
<dbReference type="KEGG" id="sbal:HUE88_01195"/>
<sequence>MKYLLPIFILFFSACSVKNYDVTQTKIIIIKSPKIKFSDLGYIRNSDKSIELELFIAGKAVDKISVNHLICTNDGCMSKSGFNKDYLNYSYPEETLQNILLAREIYGGKNIVKTADGFEQNIQDVHVDIEYKVGLHVVFFRDRKNNIIFKIKDTNE</sequence>
<protein>
    <recommendedName>
        <fullName evidence="3">Lipoprotein</fullName>
    </recommendedName>
</protein>
<dbReference type="AlphaFoldDB" id="A0A7S7LXD6"/>
<evidence type="ECO:0000313" key="1">
    <source>
        <dbReference type="EMBL" id="QOY52339.1"/>
    </source>
</evidence>
<gene>
    <name evidence="1" type="ORF">HUE88_01195</name>
</gene>
<reference evidence="1 2" key="1">
    <citation type="submission" date="2020-05" db="EMBL/GenBank/DDBJ databases">
        <title>Sulfurimonas marisnigri, sp. nov., and Sulfurimonas baltica, sp. nov., manganese oxide reducing chemolithoautotrophs of the class Epsilonproteobacteria isolated from the pelagic redoxclines of the Black and Baltic Seas and emended description of the genus Sulfurimonas.</title>
        <authorList>
            <person name="Henkel J.V."/>
            <person name="Laudan C."/>
            <person name="Werner J."/>
            <person name="Neu T."/>
            <person name="Plewe S."/>
            <person name="Sproer C."/>
            <person name="Bunk B."/>
            <person name="Schulz-Vogt H.N."/>
        </authorList>
    </citation>
    <scope>NUCLEOTIDE SEQUENCE [LARGE SCALE GENOMIC DNA]</scope>
    <source>
        <strain evidence="1 2">GD2</strain>
    </source>
</reference>
<dbReference type="Proteomes" id="UP000593994">
    <property type="component" value="Chromosome"/>
</dbReference>
<evidence type="ECO:0008006" key="3">
    <source>
        <dbReference type="Google" id="ProtNLM"/>
    </source>
</evidence>
<dbReference type="PROSITE" id="PS51257">
    <property type="entry name" value="PROKAR_LIPOPROTEIN"/>
    <property type="match status" value="1"/>
</dbReference>